<dbReference type="PANTHER" id="PTHR11469:SF1">
    <property type="entry name" value="GLUCOSE-6-PHOSPHATE ISOMERASE"/>
    <property type="match status" value="1"/>
</dbReference>
<keyword evidence="5" id="KW-0963">Cytoplasm</keyword>
<evidence type="ECO:0000256" key="8">
    <source>
        <dbReference type="ARBA" id="ARBA00029321"/>
    </source>
</evidence>
<dbReference type="PRINTS" id="PR00662">
    <property type="entry name" value="G6PISOMERASE"/>
</dbReference>
<organism evidence="10 11">
    <name type="scientific">candidate division WOR-3 bacterium 4484_18</name>
    <dbReference type="NCBI Taxonomy" id="2020626"/>
    <lineage>
        <taxon>Bacteria</taxon>
        <taxon>Bacteria division WOR-3</taxon>
    </lineage>
</organism>
<dbReference type="PROSITE" id="PS00174">
    <property type="entry name" value="P_GLUCOSE_ISOMERASE_2"/>
    <property type="match status" value="1"/>
</dbReference>
<evidence type="ECO:0000256" key="3">
    <source>
        <dbReference type="ARBA" id="ARBA00011952"/>
    </source>
</evidence>
<evidence type="ECO:0000256" key="6">
    <source>
        <dbReference type="ARBA" id="ARBA00023152"/>
    </source>
</evidence>
<dbReference type="GO" id="GO:0006096">
    <property type="term" value="P:glycolytic process"/>
    <property type="evidence" value="ECO:0007669"/>
    <property type="project" value="UniProtKB-UniPathway"/>
</dbReference>
<name>A0A257LV30_UNCW3</name>
<dbReference type="Pfam" id="PF00342">
    <property type="entry name" value="PGI"/>
    <property type="match status" value="1"/>
</dbReference>
<dbReference type="InterPro" id="IPR035476">
    <property type="entry name" value="SIS_PGI_1"/>
</dbReference>
<evidence type="ECO:0000256" key="5">
    <source>
        <dbReference type="ARBA" id="ARBA00022490"/>
    </source>
</evidence>
<dbReference type="InterPro" id="IPR035482">
    <property type="entry name" value="SIS_PGI_2"/>
</dbReference>
<evidence type="ECO:0000256" key="9">
    <source>
        <dbReference type="RuleBase" id="RU000612"/>
    </source>
</evidence>
<dbReference type="FunFam" id="3.40.50.10490:FF:000016">
    <property type="entry name" value="Glucose-6-phosphate isomerase"/>
    <property type="match status" value="1"/>
</dbReference>
<accession>A0A257LV30</accession>
<dbReference type="InterPro" id="IPR001672">
    <property type="entry name" value="G6P_Isomerase"/>
</dbReference>
<dbReference type="AlphaFoldDB" id="A0A257LV30"/>
<evidence type="ECO:0000313" key="10">
    <source>
        <dbReference type="EMBL" id="OYV03282.1"/>
    </source>
</evidence>
<dbReference type="InterPro" id="IPR018189">
    <property type="entry name" value="Phosphoglucose_isomerase_CS"/>
</dbReference>
<dbReference type="CDD" id="cd05015">
    <property type="entry name" value="SIS_PGI_1"/>
    <property type="match status" value="1"/>
</dbReference>
<evidence type="ECO:0000313" key="11">
    <source>
        <dbReference type="Proteomes" id="UP000216312"/>
    </source>
</evidence>
<dbReference type="CDD" id="cd05016">
    <property type="entry name" value="SIS_PGI_2"/>
    <property type="match status" value="1"/>
</dbReference>
<comment type="similarity">
    <text evidence="2 9">Belongs to the GPI family.</text>
</comment>
<protein>
    <recommendedName>
        <fullName evidence="3 9">Glucose-6-phosphate isomerase</fullName>
        <ecNumber evidence="3 9">5.3.1.9</ecNumber>
    </recommendedName>
</protein>
<dbReference type="GO" id="GO:0097367">
    <property type="term" value="F:carbohydrate derivative binding"/>
    <property type="evidence" value="ECO:0007669"/>
    <property type="project" value="InterPro"/>
</dbReference>
<dbReference type="GO" id="GO:0006094">
    <property type="term" value="P:gluconeogenesis"/>
    <property type="evidence" value="ECO:0007669"/>
    <property type="project" value="UniProtKB-KW"/>
</dbReference>
<proteinExistence type="inferred from homology"/>
<dbReference type="NCBIfam" id="NF010697">
    <property type="entry name" value="PRK14097.1"/>
    <property type="match status" value="1"/>
</dbReference>
<evidence type="ECO:0000256" key="2">
    <source>
        <dbReference type="ARBA" id="ARBA00006604"/>
    </source>
</evidence>
<dbReference type="UniPathway" id="UPA00109">
    <property type="reaction ID" value="UER00181"/>
</dbReference>
<gene>
    <name evidence="10" type="ORF">CGW93_01670</name>
</gene>
<dbReference type="Proteomes" id="UP000216312">
    <property type="component" value="Unassembled WGS sequence"/>
</dbReference>
<evidence type="ECO:0000256" key="1">
    <source>
        <dbReference type="ARBA" id="ARBA00004926"/>
    </source>
</evidence>
<comment type="caution">
    <text evidence="10">The sequence shown here is derived from an EMBL/GenBank/DDBJ whole genome shotgun (WGS) entry which is preliminary data.</text>
</comment>
<keyword evidence="4 9" id="KW-0312">Gluconeogenesis</keyword>
<dbReference type="GO" id="GO:0004347">
    <property type="term" value="F:glucose-6-phosphate isomerase activity"/>
    <property type="evidence" value="ECO:0007669"/>
    <property type="project" value="UniProtKB-EC"/>
</dbReference>
<keyword evidence="7 9" id="KW-0413">Isomerase</keyword>
<reference evidence="11" key="1">
    <citation type="submission" date="2017-07" db="EMBL/GenBank/DDBJ databases">
        <title>Novel pathways for hydrocarbon cycling and metabolic interdependencies in hydrothermal sediment communities.</title>
        <authorList>
            <person name="Dombrowski N."/>
            <person name="Seitz K."/>
            <person name="Teske A."/>
            <person name="Baker B."/>
        </authorList>
    </citation>
    <scope>NUCLEOTIDE SEQUENCE [LARGE SCALE GENOMIC DNA]</scope>
</reference>
<keyword evidence="6 9" id="KW-0324">Glycolysis</keyword>
<sequence length="425" mass="47900">MGEVILRMNHVVDFIDSKVWNQLKNEIVHAHRLIETRSGPGSEFLGWLDLPYQAGVKEIILTANHLREDNELLVVVAIGGSMLTARAVIHALLGPLYYQTDGPKVYYAGYNLDSDYHMQLMEFLKDKEFALCVVSKSGSTIEPAVTFRILRKLLEQKYGKKARNKIVVITDPQRGPLRKLAQTYGYVTFSIPPNVGGRFSGLSPAGLFPMAFAGVDIDALLEGARDEAQRTNKLDLDTNHAYLYAGIRNALYRQGKKIEIFVTFAPHLCWLNKFWEQMFAESEGKAGKGLYATTAQFTMDLHSIGQWIQEGERTIFETFFWYKPMSDTTAVPVDHPDIEALNYLHGKPLSYINENAKLGTQQAHKDGGVPNLEISIDKLDPYHLGRFIFFIQKSVAISGHILGVNPFNQPGVEAYKKNMFRLLGR</sequence>
<dbReference type="SUPFAM" id="SSF53697">
    <property type="entry name" value="SIS domain"/>
    <property type="match status" value="1"/>
</dbReference>
<dbReference type="GO" id="GO:0005829">
    <property type="term" value="C:cytosol"/>
    <property type="evidence" value="ECO:0007669"/>
    <property type="project" value="TreeGrafter"/>
</dbReference>
<evidence type="ECO:0000256" key="4">
    <source>
        <dbReference type="ARBA" id="ARBA00022432"/>
    </source>
</evidence>
<dbReference type="InterPro" id="IPR046348">
    <property type="entry name" value="SIS_dom_sf"/>
</dbReference>
<dbReference type="PANTHER" id="PTHR11469">
    <property type="entry name" value="GLUCOSE-6-PHOSPHATE ISOMERASE"/>
    <property type="match status" value="1"/>
</dbReference>
<evidence type="ECO:0000256" key="7">
    <source>
        <dbReference type="ARBA" id="ARBA00023235"/>
    </source>
</evidence>
<comment type="catalytic activity">
    <reaction evidence="8 9">
        <text>alpha-D-glucose 6-phosphate = beta-D-fructose 6-phosphate</text>
        <dbReference type="Rhea" id="RHEA:11816"/>
        <dbReference type="ChEBI" id="CHEBI:57634"/>
        <dbReference type="ChEBI" id="CHEBI:58225"/>
        <dbReference type="EC" id="5.3.1.9"/>
    </reaction>
</comment>
<dbReference type="PROSITE" id="PS51463">
    <property type="entry name" value="P_GLUCOSE_ISOMERASE_3"/>
    <property type="match status" value="1"/>
</dbReference>
<dbReference type="EMBL" id="NMUJ01000012">
    <property type="protein sequence ID" value="OYV03282.1"/>
    <property type="molecule type" value="Genomic_DNA"/>
</dbReference>
<dbReference type="EC" id="5.3.1.9" evidence="3 9"/>
<comment type="pathway">
    <text evidence="1 9">Carbohydrate degradation; glycolysis; D-glyceraldehyde 3-phosphate and glycerone phosphate from D-glucose: step 2/4.</text>
</comment>
<dbReference type="Gene3D" id="3.40.50.10490">
    <property type="entry name" value="Glucose-6-phosphate isomerase like protein, domain 1"/>
    <property type="match status" value="2"/>
</dbReference>
<dbReference type="GO" id="GO:0051156">
    <property type="term" value="P:glucose 6-phosphate metabolic process"/>
    <property type="evidence" value="ECO:0007669"/>
    <property type="project" value="TreeGrafter"/>
</dbReference>
<dbReference type="GO" id="GO:0048029">
    <property type="term" value="F:monosaccharide binding"/>
    <property type="evidence" value="ECO:0007669"/>
    <property type="project" value="TreeGrafter"/>
</dbReference>